<dbReference type="GeneID" id="99805442"/>
<name>A0A7Y6NIR3_9GAMM</name>
<evidence type="ECO:0000313" key="2">
    <source>
        <dbReference type="Proteomes" id="UP000566985"/>
    </source>
</evidence>
<evidence type="ECO:0000313" key="1">
    <source>
        <dbReference type="EMBL" id="NUY99290.1"/>
    </source>
</evidence>
<reference evidence="1 2" key="1">
    <citation type="submission" date="2020-05" db="EMBL/GenBank/DDBJ databases">
        <title>Whole Genome Sequences of Enterobacteriales Associated with the International Space Station.</title>
        <authorList>
            <person name="Bharadwaj A."/>
            <person name="Daudu R."/>
            <person name="Singh N."/>
            <person name="Wood J."/>
            <person name="Debieu M."/>
            <person name="Mason C."/>
            <person name="Wang C."/>
            <person name="Venkateswaran K."/>
        </authorList>
    </citation>
    <scope>NUCLEOTIDE SEQUENCE [LARGE SCALE GENOMIC DNA]</scope>
    <source>
        <strain evidence="1 2">IF5SW-B1</strain>
    </source>
</reference>
<dbReference type="AlphaFoldDB" id="A0A7Y6NIR3"/>
<comment type="caution">
    <text evidence="1">The sequence shown here is derived from an EMBL/GenBank/DDBJ whole genome shotgun (WGS) entry which is preliminary data.</text>
</comment>
<dbReference type="EMBL" id="JABWPM010000050">
    <property type="protein sequence ID" value="NUY99290.1"/>
    <property type="molecule type" value="Genomic_DNA"/>
</dbReference>
<proteinExistence type="predicted"/>
<accession>A0A7Y6NIR3</accession>
<dbReference type="RefSeq" id="WP_164092236.1">
    <property type="nucleotide sequence ID" value="NZ_JABWPE010000051.1"/>
</dbReference>
<dbReference type="Proteomes" id="UP000566985">
    <property type="component" value="Unassembled WGS sequence"/>
</dbReference>
<gene>
    <name evidence="1" type="ORF">HU668_22940</name>
</gene>
<protein>
    <submittedName>
        <fullName evidence="1">Uncharacterized protein</fullName>
    </submittedName>
</protein>
<organism evidence="1 2">
    <name type="scientific">Pantoea brenneri</name>
    <dbReference type="NCBI Taxonomy" id="472694"/>
    <lineage>
        <taxon>Bacteria</taxon>
        <taxon>Pseudomonadati</taxon>
        <taxon>Pseudomonadota</taxon>
        <taxon>Gammaproteobacteria</taxon>
        <taxon>Enterobacterales</taxon>
        <taxon>Erwiniaceae</taxon>
        <taxon>Pantoea</taxon>
    </lineage>
</organism>
<sequence>MQKFARNVVMSAPDMSMNTVKNAQKHAIIVLRSAEIWQHDFSVIRGTKQGTATSCAGKQKIVVASPA</sequence>